<dbReference type="GO" id="GO:0000166">
    <property type="term" value="F:nucleotide binding"/>
    <property type="evidence" value="ECO:0007669"/>
    <property type="project" value="UniProtKB-KW"/>
</dbReference>
<keyword evidence="2" id="KW-0812">Transmembrane</keyword>
<feature type="transmembrane region" description="Helical" evidence="2">
    <location>
        <begin position="192"/>
        <end position="214"/>
    </location>
</feature>
<dbReference type="PRINTS" id="PR00449">
    <property type="entry name" value="RASTRNSFRMNG"/>
</dbReference>
<accession>A0ABD3NIC2</accession>
<evidence type="ECO:0000256" key="1">
    <source>
        <dbReference type="ARBA" id="ARBA00022741"/>
    </source>
</evidence>
<comment type="caution">
    <text evidence="3">The sequence shown here is derived from an EMBL/GenBank/DDBJ whole genome shotgun (WGS) entry which is preliminary data.</text>
</comment>
<dbReference type="SUPFAM" id="SSF52540">
    <property type="entry name" value="P-loop containing nucleoside triphosphate hydrolases"/>
    <property type="match status" value="1"/>
</dbReference>
<keyword evidence="2" id="KW-1133">Transmembrane helix</keyword>
<dbReference type="Pfam" id="PF00071">
    <property type="entry name" value="Ras"/>
    <property type="match status" value="1"/>
</dbReference>
<dbReference type="PROSITE" id="PS51419">
    <property type="entry name" value="RAB"/>
    <property type="match status" value="1"/>
</dbReference>
<dbReference type="PANTHER" id="PTHR47978">
    <property type="match status" value="1"/>
</dbReference>
<dbReference type="InterPro" id="IPR005225">
    <property type="entry name" value="Small_GTP-bd"/>
</dbReference>
<dbReference type="NCBIfam" id="TIGR00231">
    <property type="entry name" value="small_GTP"/>
    <property type="match status" value="1"/>
</dbReference>
<evidence type="ECO:0008006" key="5">
    <source>
        <dbReference type="Google" id="ProtNLM"/>
    </source>
</evidence>
<evidence type="ECO:0000313" key="4">
    <source>
        <dbReference type="Proteomes" id="UP001530400"/>
    </source>
</evidence>
<keyword evidence="4" id="KW-1185">Reference proteome</keyword>
<dbReference type="EMBL" id="JALLPJ020001165">
    <property type="protein sequence ID" value="KAL3775163.1"/>
    <property type="molecule type" value="Genomic_DNA"/>
</dbReference>
<dbReference type="Gene3D" id="3.40.50.300">
    <property type="entry name" value="P-loop containing nucleotide triphosphate hydrolases"/>
    <property type="match status" value="1"/>
</dbReference>
<dbReference type="FunFam" id="3.40.50.300:FF:000808">
    <property type="entry name" value="Small GTP-binding protein, putative"/>
    <property type="match status" value="1"/>
</dbReference>
<dbReference type="InterPro" id="IPR027417">
    <property type="entry name" value="P-loop_NTPase"/>
</dbReference>
<gene>
    <name evidence="3" type="ORF">ACHAWO_002622</name>
</gene>
<sequence length="254" mass="28369">MTSNAIGSYKVVLLGEGRVGKTSILLRYAENSYLEGRTPTLQASYVDKHVIIDKREEIKHSSSVLRMPTHHKSREAHLSIWDTAGQERYHSLGPIYYRNAHGAILVYDITDRSSFERVQKWVKELRKMVGDRNRICLIIVGNKSDLSRQRSVDAEEAACYAKSVDAAYLEASAKTGSGVEDIFIKLTVGTKALLLFTIALSFSLLSAFFTIVMLDTLKPSSRSLDSSDLLRKATNRSPKVSEKEKYIERGGGCC</sequence>
<dbReference type="AlphaFoldDB" id="A0ABD3NIC2"/>
<dbReference type="SMART" id="SM00174">
    <property type="entry name" value="RHO"/>
    <property type="match status" value="1"/>
</dbReference>
<keyword evidence="1" id="KW-0547">Nucleotide-binding</keyword>
<evidence type="ECO:0000256" key="2">
    <source>
        <dbReference type="SAM" id="Phobius"/>
    </source>
</evidence>
<evidence type="ECO:0000313" key="3">
    <source>
        <dbReference type="EMBL" id="KAL3775163.1"/>
    </source>
</evidence>
<keyword evidence="2" id="KW-0472">Membrane</keyword>
<protein>
    <recommendedName>
        <fullName evidence="5">Ras-related protein Rab-21</fullName>
    </recommendedName>
</protein>
<dbReference type="SMART" id="SM00173">
    <property type="entry name" value="RAS"/>
    <property type="match status" value="1"/>
</dbReference>
<dbReference type="PROSITE" id="PS51420">
    <property type="entry name" value="RHO"/>
    <property type="match status" value="1"/>
</dbReference>
<reference evidence="3 4" key="1">
    <citation type="submission" date="2024-10" db="EMBL/GenBank/DDBJ databases">
        <title>Updated reference genomes for cyclostephanoid diatoms.</title>
        <authorList>
            <person name="Roberts W.R."/>
            <person name="Alverson A.J."/>
        </authorList>
    </citation>
    <scope>NUCLEOTIDE SEQUENCE [LARGE SCALE GENOMIC DNA]</scope>
    <source>
        <strain evidence="3 4">AJA010-31</strain>
    </source>
</reference>
<dbReference type="Proteomes" id="UP001530400">
    <property type="component" value="Unassembled WGS sequence"/>
</dbReference>
<dbReference type="InterPro" id="IPR001806">
    <property type="entry name" value="Small_GTPase"/>
</dbReference>
<name>A0ABD3NIC2_9STRA</name>
<dbReference type="SMART" id="SM00175">
    <property type="entry name" value="RAB"/>
    <property type="match status" value="1"/>
</dbReference>
<proteinExistence type="predicted"/>
<dbReference type="PROSITE" id="PS51421">
    <property type="entry name" value="RAS"/>
    <property type="match status" value="1"/>
</dbReference>
<organism evidence="3 4">
    <name type="scientific">Cyclotella atomus</name>
    <dbReference type="NCBI Taxonomy" id="382360"/>
    <lineage>
        <taxon>Eukaryota</taxon>
        <taxon>Sar</taxon>
        <taxon>Stramenopiles</taxon>
        <taxon>Ochrophyta</taxon>
        <taxon>Bacillariophyta</taxon>
        <taxon>Coscinodiscophyceae</taxon>
        <taxon>Thalassiosirophycidae</taxon>
        <taxon>Stephanodiscales</taxon>
        <taxon>Stephanodiscaceae</taxon>
        <taxon>Cyclotella</taxon>
    </lineage>
</organism>
<dbReference type="SMART" id="SM00176">
    <property type="entry name" value="RAN"/>
    <property type="match status" value="1"/>
</dbReference>